<dbReference type="AlphaFoldDB" id="A0A0F9GGG4"/>
<dbReference type="EMBL" id="LAZR01018078">
    <property type="protein sequence ID" value="KKL97803.1"/>
    <property type="molecule type" value="Genomic_DNA"/>
</dbReference>
<name>A0A0F9GGG4_9ZZZZ</name>
<sequence length="475" mass="51895">MCGIVGYIGDNATNNAIEGLKSLEYRGYDSAGISFMRDGYAPFVIKSKGRISSLEAKMKAYNTDAPIAVAHTRWSTCGSPSEINAHPHVAGNIAIVHNGIIENYLELKTWLKDFAARTPISETDTEIIAHLIDVSVGDCLYDKVREAVKKLEGSYGLAVISSDDPDTIIVARKKSPLVVGIFEDGAIVASDIHAVLPYTNKVYILDDREVAIVKKNYISIRKDYGNPITEIECKPIEISWSLAETSKGDFSTFMDKEIHEQPVAIYDTMIKNNWGSVASGLHDIFKQNKITNVILTACGTSLHACMVGAMMFETTAQIRSCAKLASELEPSSTMVNQNDLVVAVSQSGETADTLQAIRYAKKRGAKVVSIVNTMGSSIERESDFTIHMAAGQEISVASTKAFVAQLTALSIVAVAIYGIRRGSANAEKIFSDVQKWLYRCADEMDFIFKQEDNIKEIAEELSSAKSILYLGILAE</sequence>
<dbReference type="InterPro" id="IPR046348">
    <property type="entry name" value="SIS_dom_sf"/>
</dbReference>
<dbReference type="PANTHER" id="PTHR10937:SF0">
    <property type="entry name" value="GLUTAMINE--FRUCTOSE-6-PHOSPHATE TRANSAMINASE (ISOMERIZING)"/>
    <property type="match status" value="1"/>
</dbReference>
<protein>
    <recommendedName>
        <fullName evidence="4">Glutamine--fructose-6-phosphate aminotransferase [isomerizing]</fullName>
        <ecNumber evidence="3">2.6.1.16</ecNumber>
    </recommendedName>
</protein>
<comment type="caution">
    <text evidence="12">The sequence shown here is derived from an EMBL/GenBank/DDBJ whole genome shotgun (WGS) entry which is preliminary data.</text>
</comment>
<dbReference type="InterPro" id="IPR029055">
    <property type="entry name" value="Ntn_hydrolases_N"/>
</dbReference>
<evidence type="ECO:0000256" key="8">
    <source>
        <dbReference type="ARBA" id="ARBA00022737"/>
    </source>
</evidence>
<dbReference type="SUPFAM" id="SSF56235">
    <property type="entry name" value="N-terminal nucleophile aminohydrolases (Ntn hydrolases)"/>
    <property type="match status" value="1"/>
</dbReference>
<evidence type="ECO:0000313" key="12">
    <source>
        <dbReference type="EMBL" id="KKL97803.1"/>
    </source>
</evidence>
<dbReference type="PROSITE" id="PS51278">
    <property type="entry name" value="GATASE_TYPE_2"/>
    <property type="match status" value="1"/>
</dbReference>
<gene>
    <name evidence="12" type="ORF">LCGC14_1830800</name>
</gene>
<evidence type="ECO:0000256" key="9">
    <source>
        <dbReference type="ARBA" id="ARBA00022962"/>
    </source>
</evidence>
<feature type="domain" description="SIS" evidence="11">
    <location>
        <begin position="281"/>
        <end position="423"/>
    </location>
</feature>
<dbReference type="Gene3D" id="3.60.20.10">
    <property type="entry name" value="Glutamine Phosphoribosylpyrophosphate, subunit 1, domain 1"/>
    <property type="match status" value="1"/>
</dbReference>
<dbReference type="Pfam" id="PF13522">
    <property type="entry name" value="GATase_6"/>
    <property type="match status" value="1"/>
</dbReference>
<dbReference type="PROSITE" id="PS51464">
    <property type="entry name" value="SIS"/>
    <property type="match status" value="1"/>
</dbReference>
<comment type="subcellular location">
    <subcellularLocation>
        <location evidence="2">Cytoplasm</location>
    </subcellularLocation>
</comment>
<evidence type="ECO:0000256" key="3">
    <source>
        <dbReference type="ARBA" id="ARBA00012916"/>
    </source>
</evidence>
<dbReference type="NCBIfam" id="TIGR01135">
    <property type="entry name" value="glmS"/>
    <property type="match status" value="1"/>
</dbReference>
<dbReference type="InterPro" id="IPR017932">
    <property type="entry name" value="GATase_2_dom"/>
</dbReference>
<evidence type="ECO:0000256" key="5">
    <source>
        <dbReference type="ARBA" id="ARBA00022490"/>
    </source>
</evidence>
<proteinExistence type="predicted"/>
<keyword evidence="8" id="KW-0677">Repeat</keyword>
<keyword evidence="5" id="KW-0963">Cytoplasm</keyword>
<dbReference type="GO" id="GO:0005737">
    <property type="term" value="C:cytoplasm"/>
    <property type="evidence" value="ECO:0007669"/>
    <property type="project" value="UniProtKB-SubCell"/>
</dbReference>
<evidence type="ECO:0000256" key="4">
    <source>
        <dbReference type="ARBA" id="ARBA00016090"/>
    </source>
</evidence>
<dbReference type="CDD" id="cd00714">
    <property type="entry name" value="GFAT"/>
    <property type="match status" value="1"/>
</dbReference>
<comment type="catalytic activity">
    <reaction evidence="1">
        <text>D-fructose 6-phosphate + L-glutamine = D-glucosamine 6-phosphate + L-glutamate</text>
        <dbReference type="Rhea" id="RHEA:13237"/>
        <dbReference type="ChEBI" id="CHEBI:29985"/>
        <dbReference type="ChEBI" id="CHEBI:58359"/>
        <dbReference type="ChEBI" id="CHEBI:58725"/>
        <dbReference type="ChEBI" id="CHEBI:61527"/>
        <dbReference type="EC" id="2.6.1.16"/>
    </reaction>
</comment>
<dbReference type="FunFam" id="3.60.20.10:FF:000006">
    <property type="entry name" value="Glutamine--fructose-6-phosphate aminotransferase [isomerizing]"/>
    <property type="match status" value="1"/>
</dbReference>
<dbReference type="FunFam" id="3.40.50.10490:FF:000001">
    <property type="entry name" value="Glutamine--fructose-6-phosphate aminotransferase [isomerizing]"/>
    <property type="match status" value="1"/>
</dbReference>
<dbReference type="SUPFAM" id="SSF53697">
    <property type="entry name" value="SIS domain"/>
    <property type="match status" value="1"/>
</dbReference>
<evidence type="ECO:0000256" key="6">
    <source>
        <dbReference type="ARBA" id="ARBA00022576"/>
    </source>
</evidence>
<dbReference type="InterPro" id="IPR005855">
    <property type="entry name" value="GFAT"/>
</dbReference>
<dbReference type="Pfam" id="PF01380">
    <property type="entry name" value="SIS"/>
    <property type="match status" value="1"/>
</dbReference>
<dbReference type="EC" id="2.6.1.16" evidence="3"/>
<dbReference type="GO" id="GO:0006047">
    <property type="term" value="P:UDP-N-acetylglucosamine metabolic process"/>
    <property type="evidence" value="ECO:0007669"/>
    <property type="project" value="TreeGrafter"/>
</dbReference>
<accession>A0A0F9GGG4</accession>
<dbReference type="InterPro" id="IPR035466">
    <property type="entry name" value="GlmS/AgaS_SIS"/>
</dbReference>
<evidence type="ECO:0000256" key="2">
    <source>
        <dbReference type="ARBA" id="ARBA00004496"/>
    </source>
</evidence>
<feature type="non-terminal residue" evidence="12">
    <location>
        <position position="475"/>
    </location>
</feature>
<dbReference type="PANTHER" id="PTHR10937">
    <property type="entry name" value="GLUCOSAMINE--FRUCTOSE-6-PHOSPHATE AMINOTRANSFERASE, ISOMERIZING"/>
    <property type="match status" value="1"/>
</dbReference>
<reference evidence="12" key="1">
    <citation type="journal article" date="2015" name="Nature">
        <title>Complex archaea that bridge the gap between prokaryotes and eukaryotes.</title>
        <authorList>
            <person name="Spang A."/>
            <person name="Saw J.H."/>
            <person name="Jorgensen S.L."/>
            <person name="Zaremba-Niedzwiedzka K."/>
            <person name="Martijn J."/>
            <person name="Lind A.E."/>
            <person name="van Eijk R."/>
            <person name="Schleper C."/>
            <person name="Guy L."/>
            <person name="Ettema T.J."/>
        </authorList>
    </citation>
    <scope>NUCLEOTIDE SEQUENCE</scope>
</reference>
<evidence type="ECO:0000256" key="7">
    <source>
        <dbReference type="ARBA" id="ARBA00022679"/>
    </source>
</evidence>
<dbReference type="GO" id="GO:0004360">
    <property type="term" value="F:glutamine-fructose-6-phosphate transaminase (isomerizing) activity"/>
    <property type="evidence" value="ECO:0007669"/>
    <property type="project" value="UniProtKB-EC"/>
</dbReference>
<organism evidence="12">
    <name type="scientific">marine sediment metagenome</name>
    <dbReference type="NCBI Taxonomy" id="412755"/>
    <lineage>
        <taxon>unclassified sequences</taxon>
        <taxon>metagenomes</taxon>
        <taxon>ecological metagenomes</taxon>
    </lineage>
</organism>
<keyword evidence="9" id="KW-0315">Glutamine amidotransferase</keyword>
<dbReference type="Gene3D" id="3.40.50.10490">
    <property type="entry name" value="Glucose-6-phosphate isomerase like protein, domain 1"/>
    <property type="match status" value="2"/>
</dbReference>
<evidence type="ECO:0000259" key="10">
    <source>
        <dbReference type="PROSITE" id="PS51278"/>
    </source>
</evidence>
<keyword evidence="7" id="KW-0808">Transferase</keyword>
<dbReference type="GO" id="GO:0006002">
    <property type="term" value="P:fructose 6-phosphate metabolic process"/>
    <property type="evidence" value="ECO:0007669"/>
    <property type="project" value="TreeGrafter"/>
</dbReference>
<dbReference type="InterPro" id="IPR047084">
    <property type="entry name" value="GFAT_N"/>
</dbReference>
<dbReference type="CDD" id="cd05008">
    <property type="entry name" value="SIS_GlmS_GlmD_1"/>
    <property type="match status" value="1"/>
</dbReference>
<evidence type="ECO:0000259" key="11">
    <source>
        <dbReference type="PROSITE" id="PS51464"/>
    </source>
</evidence>
<dbReference type="GO" id="GO:0006487">
    <property type="term" value="P:protein N-linked glycosylation"/>
    <property type="evidence" value="ECO:0007669"/>
    <property type="project" value="TreeGrafter"/>
</dbReference>
<feature type="domain" description="Glutamine amidotransferase type-2" evidence="10">
    <location>
        <begin position="2"/>
        <end position="216"/>
    </location>
</feature>
<evidence type="ECO:0000256" key="1">
    <source>
        <dbReference type="ARBA" id="ARBA00001031"/>
    </source>
</evidence>
<dbReference type="InterPro" id="IPR001347">
    <property type="entry name" value="SIS_dom"/>
</dbReference>
<keyword evidence="6" id="KW-0032">Aminotransferase</keyword>
<dbReference type="NCBIfam" id="NF001484">
    <property type="entry name" value="PRK00331.1"/>
    <property type="match status" value="1"/>
</dbReference>
<dbReference type="GO" id="GO:0097367">
    <property type="term" value="F:carbohydrate derivative binding"/>
    <property type="evidence" value="ECO:0007669"/>
    <property type="project" value="InterPro"/>
</dbReference>